<protein>
    <submittedName>
        <fullName evidence="2">SDR family oxidoreductase</fullName>
    </submittedName>
</protein>
<dbReference type="Gene3D" id="3.40.50.720">
    <property type="entry name" value="NAD(P)-binding Rossmann-like Domain"/>
    <property type="match status" value="1"/>
</dbReference>
<sequence>MRLQLEDKVAIVTGASRGIGRAIVDAYVGAGARVMMVSRKMPGLAVAAAAYPEGSVEVFAANAGSPEDAVACVERTLQRFGRLDILVNNAATNPYYGGAMDIGVSQFDKTIEVNQRGPLIWTQCAWRHALYGTGGVVVNIASVGAFRTAEGLAVYNMSKAALVHMTQQLAYELAPGVRVVGIAPGLVETSMASSLTDIDKRAAQLPLKRIGQPSDIANMALFLASDAASWLTGQTIVVDGGASLRPLSG</sequence>
<accession>A0ABZ1YU96</accession>
<proteinExistence type="inferred from homology"/>
<dbReference type="InterPro" id="IPR036291">
    <property type="entry name" value="NAD(P)-bd_dom_sf"/>
</dbReference>
<dbReference type="RefSeq" id="WP_329410475.1">
    <property type="nucleotide sequence ID" value="NZ_CP109441.1"/>
</dbReference>
<reference evidence="2" key="1">
    <citation type="submission" date="2022-10" db="EMBL/GenBank/DDBJ databases">
        <title>The complete genomes of actinobacterial strains from the NBC collection.</title>
        <authorList>
            <person name="Joergensen T.S."/>
            <person name="Alvarez Arevalo M."/>
            <person name="Sterndorff E.B."/>
            <person name="Faurdal D."/>
            <person name="Vuksanovic O."/>
            <person name="Mourched A.-S."/>
            <person name="Charusanti P."/>
            <person name="Shaw S."/>
            <person name="Blin K."/>
            <person name="Weber T."/>
        </authorList>
    </citation>
    <scope>NUCLEOTIDE SEQUENCE</scope>
    <source>
        <strain evidence="2">NBC_01482</strain>
    </source>
</reference>
<dbReference type="CDD" id="cd05233">
    <property type="entry name" value="SDR_c"/>
    <property type="match status" value="1"/>
</dbReference>
<dbReference type="PROSITE" id="PS00061">
    <property type="entry name" value="ADH_SHORT"/>
    <property type="match status" value="1"/>
</dbReference>
<evidence type="ECO:0000256" key="1">
    <source>
        <dbReference type="ARBA" id="ARBA00006484"/>
    </source>
</evidence>
<dbReference type="PRINTS" id="PR00081">
    <property type="entry name" value="GDHRDH"/>
</dbReference>
<gene>
    <name evidence="2" type="ORF">OG563_47545</name>
</gene>
<dbReference type="PANTHER" id="PTHR43943">
    <property type="entry name" value="DEHYDROGENASE/REDUCTASE (SDR FAMILY) MEMBER 4"/>
    <property type="match status" value="1"/>
</dbReference>
<dbReference type="InterPro" id="IPR002347">
    <property type="entry name" value="SDR_fam"/>
</dbReference>
<evidence type="ECO:0000313" key="3">
    <source>
        <dbReference type="Proteomes" id="UP001432062"/>
    </source>
</evidence>
<dbReference type="PRINTS" id="PR00080">
    <property type="entry name" value="SDRFAMILY"/>
</dbReference>
<dbReference type="SUPFAM" id="SSF51735">
    <property type="entry name" value="NAD(P)-binding Rossmann-fold domains"/>
    <property type="match status" value="1"/>
</dbReference>
<evidence type="ECO:0000313" key="2">
    <source>
        <dbReference type="EMBL" id="WUV46606.1"/>
    </source>
</evidence>
<dbReference type="InterPro" id="IPR020904">
    <property type="entry name" value="Sc_DH/Rdtase_CS"/>
</dbReference>
<dbReference type="NCBIfam" id="NF005559">
    <property type="entry name" value="PRK07231.1"/>
    <property type="match status" value="1"/>
</dbReference>
<organism evidence="2 3">
    <name type="scientific">Nocardia vinacea</name>
    <dbReference type="NCBI Taxonomy" id="96468"/>
    <lineage>
        <taxon>Bacteria</taxon>
        <taxon>Bacillati</taxon>
        <taxon>Actinomycetota</taxon>
        <taxon>Actinomycetes</taxon>
        <taxon>Mycobacteriales</taxon>
        <taxon>Nocardiaceae</taxon>
        <taxon>Nocardia</taxon>
    </lineage>
</organism>
<comment type="similarity">
    <text evidence="1">Belongs to the short-chain dehydrogenases/reductases (SDR) family.</text>
</comment>
<dbReference type="PANTHER" id="PTHR43943:SF2">
    <property type="entry name" value="DEHYDROGENASE_REDUCTASE 4"/>
    <property type="match status" value="1"/>
</dbReference>
<keyword evidence="3" id="KW-1185">Reference proteome</keyword>
<dbReference type="Proteomes" id="UP001432062">
    <property type="component" value="Chromosome"/>
</dbReference>
<name>A0ABZ1YU96_9NOCA</name>
<dbReference type="EMBL" id="CP109441">
    <property type="protein sequence ID" value="WUV46606.1"/>
    <property type="molecule type" value="Genomic_DNA"/>
</dbReference>
<dbReference type="Pfam" id="PF13561">
    <property type="entry name" value="adh_short_C2"/>
    <property type="match status" value="1"/>
</dbReference>